<reference evidence="5 6" key="1">
    <citation type="journal article" date="2023" name="G3 (Bethesda)">
        <title>A high-quality reference genome for the fission yeast Schizosaccharomyces osmophilus.</title>
        <authorList>
            <person name="Jia G.S."/>
            <person name="Zhang W.C."/>
            <person name="Liang Y."/>
            <person name="Liu X.H."/>
            <person name="Rhind N."/>
            <person name="Pidoux A."/>
            <person name="Brysch-Herzberg M."/>
            <person name="Du L.L."/>
        </authorList>
    </citation>
    <scope>NUCLEOTIDE SEQUENCE [LARGE SCALE GENOMIC DNA]</scope>
    <source>
        <strain evidence="5 6">CBS 15793</strain>
    </source>
</reference>
<feature type="transmembrane region" description="Helical" evidence="4">
    <location>
        <begin position="12"/>
        <end position="31"/>
    </location>
</feature>
<dbReference type="AlphaFoldDB" id="A0AAF0AWL0"/>
<dbReference type="Proteomes" id="UP001212411">
    <property type="component" value="Chromosome 2"/>
</dbReference>
<dbReference type="InterPro" id="IPR029044">
    <property type="entry name" value="Nucleotide-diphossugar_trans"/>
</dbReference>
<sequence length="338" mass="38837">MVSSVWLSKKLLFIVAAAIITGVFLFFNNLYKIDLSLLNFPSPLISNDLNCSAPSNYVRPPPRIAPADKNSYGQATTLHKAFIDEDDTQEIKSHEIVLLLGSNGNTGSFDPSIMDDVFANRLRYVKEHNYNFEFVNFTGINMPAVWGKMPSVIQMMEKYPNAKWIWWLDQDALIMNNNQSLQNLFLSTEKLKSSLLTDQPLWSQIITQDKRRTPSIYSDEMIENIEYLISEDHNGVNAGSFLVKNTETMALFMDLLTEPTLVDYKVVRHEQDLIGLMIHRHPQLAAKFGILPQRYLNAYPHAPPEMEYHPGDLLVHFAGCWVENKCMTLWEEFKQKLE</sequence>
<evidence type="ECO:0000256" key="2">
    <source>
        <dbReference type="ARBA" id="ARBA00022676"/>
    </source>
</evidence>
<dbReference type="RefSeq" id="XP_056038060.1">
    <property type="nucleotide sequence ID" value="XM_056182832.1"/>
</dbReference>
<evidence type="ECO:0000256" key="1">
    <source>
        <dbReference type="ARBA" id="ARBA00005664"/>
    </source>
</evidence>
<accession>A0AAF0AWL0</accession>
<dbReference type="GO" id="GO:0000139">
    <property type="term" value="C:Golgi membrane"/>
    <property type="evidence" value="ECO:0007669"/>
    <property type="project" value="TreeGrafter"/>
</dbReference>
<dbReference type="KEGG" id="som:SOMG_04045"/>
<dbReference type="GeneID" id="80877521"/>
<dbReference type="PANTHER" id="PTHR31306">
    <property type="entry name" value="ALPHA-1,6-MANNOSYLTRANSFERASE MNN11-RELATED"/>
    <property type="match status" value="1"/>
</dbReference>
<comment type="similarity">
    <text evidence="1">Belongs to the glycosyltransferase 34 family.</text>
</comment>
<evidence type="ECO:0000313" key="5">
    <source>
        <dbReference type="EMBL" id="WBW73817.1"/>
    </source>
</evidence>
<dbReference type="EMBL" id="CP115612">
    <property type="protein sequence ID" value="WBW73817.1"/>
    <property type="molecule type" value="Genomic_DNA"/>
</dbReference>
<dbReference type="PANTHER" id="PTHR31306:SF2">
    <property type="entry name" value="ALPHA-1,2-GALACTOSYLTRANSFERASE GMH3-RELATED"/>
    <property type="match status" value="1"/>
</dbReference>
<dbReference type="Pfam" id="PF05637">
    <property type="entry name" value="Glyco_transf_34"/>
    <property type="match status" value="1"/>
</dbReference>
<name>A0AAF0AWL0_9SCHI</name>
<keyword evidence="4" id="KW-0812">Transmembrane</keyword>
<evidence type="ECO:0000313" key="6">
    <source>
        <dbReference type="Proteomes" id="UP001212411"/>
    </source>
</evidence>
<evidence type="ECO:0000256" key="4">
    <source>
        <dbReference type="SAM" id="Phobius"/>
    </source>
</evidence>
<proteinExistence type="inferred from homology"/>
<keyword evidence="6" id="KW-1185">Reference proteome</keyword>
<keyword evidence="3" id="KW-0808">Transferase</keyword>
<gene>
    <name evidence="5" type="primary">gmh1</name>
    <name evidence="5" type="ORF">SOMG_04045</name>
</gene>
<keyword evidence="4" id="KW-0472">Membrane</keyword>
<dbReference type="InterPro" id="IPR008630">
    <property type="entry name" value="Glyco_trans_34"/>
</dbReference>
<dbReference type="SUPFAM" id="SSF53448">
    <property type="entry name" value="Nucleotide-diphospho-sugar transferases"/>
    <property type="match status" value="1"/>
</dbReference>
<keyword evidence="4" id="KW-1133">Transmembrane helix</keyword>
<organism evidence="5 6">
    <name type="scientific">Schizosaccharomyces osmophilus</name>
    <dbReference type="NCBI Taxonomy" id="2545709"/>
    <lineage>
        <taxon>Eukaryota</taxon>
        <taxon>Fungi</taxon>
        <taxon>Dikarya</taxon>
        <taxon>Ascomycota</taxon>
        <taxon>Taphrinomycotina</taxon>
        <taxon>Schizosaccharomycetes</taxon>
        <taxon>Schizosaccharomycetales</taxon>
        <taxon>Schizosaccharomycetaceae</taxon>
        <taxon>Schizosaccharomyces</taxon>
    </lineage>
</organism>
<evidence type="ECO:0000256" key="3">
    <source>
        <dbReference type="ARBA" id="ARBA00022679"/>
    </source>
</evidence>
<dbReference type="GO" id="GO:0031278">
    <property type="term" value="F:alpha-1,2-galactosyltransferase activity"/>
    <property type="evidence" value="ECO:0007669"/>
    <property type="project" value="TreeGrafter"/>
</dbReference>
<dbReference type="GO" id="GO:0006487">
    <property type="term" value="P:protein N-linked glycosylation"/>
    <property type="evidence" value="ECO:0007669"/>
    <property type="project" value="TreeGrafter"/>
</dbReference>
<keyword evidence="2" id="KW-0328">Glycosyltransferase</keyword>
<protein>
    <submittedName>
        <fullName evidence="5">Alpha-1,2-galactosyltransferase Gmh1</fullName>
    </submittedName>
</protein>
<dbReference type="Gene3D" id="3.90.550.10">
    <property type="entry name" value="Spore Coat Polysaccharide Biosynthesis Protein SpsA, Chain A"/>
    <property type="match status" value="1"/>
</dbReference>